<evidence type="ECO:0000256" key="1">
    <source>
        <dbReference type="ARBA" id="ARBA00023125"/>
    </source>
</evidence>
<dbReference type="EMBL" id="JACYFG010000009">
    <property type="protein sequence ID" value="MBD5779569.1"/>
    <property type="molecule type" value="Genomic_DNA"/>
</dbReference>
<feature type="coiled-coil region" evidence="3">
    <location>
        <begin position="4"/>
        <end position="31"/>
    </location>
</feature>
<comment type="caution">
    <text evidence="4">The sequence shown here is derived from an EMBL/GenBank/DDBJ whole genome shotgun (WGS) entry which is preliminary data.</text>
</comment>
<dbReference type="NCBIfam" id="TIGR00103">
    <property type="entry name" value="DNA_YbaB_EbfC"/>
    <property type="match status" value="1"/>
</dbReference>
<keyword evidence="5" id="KW-1185">Reference proteome</keyword>
<dbReference type="AlphaFoldDB" id="A0A927F814"/>
<dbReference type="PANTHER" id="PTHR33449:SF1">
    <property type="entry name" value="NUCLEOID-ASSOCIATED PROTEIN YBAB"/>
    <property type="match status" value="1"/>
</dbReference>
<comment type="function">
    <text evidence="2">Binds to DNA and alters its conformation. May be involved in regulation of gene expression, nucleoid organization and DNA protection.</text>
</comment>
<protein>
    <recommendedName>
        <fullName evidence="2">Nucleoid-associated protein IEN85_08685</fullName>
    </recommendedName>
</protein>
<reference evidence="4" key="1">
    <citation type="submission" date="2020-09" db="EMBL/GenBank/DDBJ databases">
        <title>Pelagicoccus enzymogenes sp. nov. with an EPS production, isolated from marine sediment.</title>
        <authorList>
            <person name="Feng X."/>
        </authorList>
    </citation>
    <scope>NUCLEOTIDE SEQUENCE</scope>
    <source>
        <strain evidence="4">NFK12</strain>
    </source>
</reference>
<keyword evidence="1 2" id="KW-0238">DNA-binding</keyword>
<evidence type="ECO:0000313" key="4">
    <source>
        <dbReference type="EMBL" id="MBD5779569.1"/>
    </source>
</evidence>
<dbReference type="PIRSF" id="PIRSF004555">
    <property type="entry name" value="UCP004555"/>
    <property type="match status" value="1"/>
</dbReference>
<comment type="subcellular location">
    <subcellularLocation>
        <location evidence="2">Cytoplasm</location>
        <location evidence="2">Nucleoid</location>
    </subcellularLocation>
</comment>
<evidence type="ECO:0000256" key="2">
    <source>
        <dbReference type="HAMAP-Rule" id="MF_00274"/>
    </source>
</evidence>
<name>A0A927F814_9BACT</name>
<dbReference type="SUPFAM" id="SSF82607">
    <property type="entry name" value="YbaB-like"/>
    <property type="match status" value="1"/>
</dbReference>
<keyword evidence="3" id="KW-0175">Coiled coil</keyword>
<evidence type="ECO:0000256" key="3">
    <source>
        <dbReference type="SAM" id="Coils"/>
    </source>
</evidence>
<organism evidence="4 5">
    <name type="scientific">Pelagicoccus enzymogenes</name>
    <dbReference type="NCBI Taxonomy" id="2773457"/>
    <lineage>
        <taxon>Bacteria</taxon>
        <taxon>Pseudomonadati</taxon>
        <taxon>Verrucomicrobiota</taxon>
        <taxon>Opitutia</taxon>
        <taxon>Puniceicoccales</taxon>
        <taxon>Pelagicoccaceae</taxon>
        <taxon>Pelagicoccus</taxon>
    </lineage>
</organism>
<sequence>MAGVGKLMKQAAKMQKKIEALQEELANKELEISSGGGAVVITINGQSEFKSLKVDPELLKEEASLVEETLLEAIKEAASKAKAYNEEEMSKATQGFSMPGLM</sequence>
<dbReference type="GO" id="GO:0043590">
    <property type="term" value="C:bacterial nucleoid"/>
    <property type="evidence" value="ECO:0007669"/>
    <property type="project" value="UniProtKB-UniRule"/>
</dbReference>
<proteinExistence type="inferred from homology"/>
<accession>A0A927F814</accession>
<dbReference type="RefSeq" id="WP_191616707.1">
    <property type="nucleotide sequence ID" value="NZ_JACYFG010000009.1"/>
</dbReference>
<dbReference type="Gene3D" id="3.30.1310.10">
    <property type="entry name" value="Nucleoid-associated protein YbaB-like domain"/>
    <property type="match status" value="1"/>
</dbReference>
<evidence type="ECO:0000313" key="5">
    <source>
        <dbReference type="Proteomes" id="UP000622317"/>
    </source>
</evidence>
<dbReference type="Proteomes" id="UP000622317">
    <property type="component" value="Unassembled WGS sequence"/>
</dbReference>
<dbReference type="GO" id="GO:0005829">
    <property type="term" value="C:cytosol"/>
    <property type="evidence" value="ECO:0007669"/>
    <property type="project" value="TreeGrafter"/>
</dbReference>
<dbReference type="Pfam" id="PF02575">
    <property type="entry name" value="YbaB_DNA_bd"/>
    <property type="match status" value="1"/>
</dbReference>
<keyword evidence="2" id="KW-0963">Cytoplasm</keyword>
<gene>
    <name evidence="4" type="ORF">IEN85_08685</name>
</gene>
<dbReference type="HAMAP" id="MF_00274">
    <property type="entry name" value="DNA_YbaB_EbfC"/>
    <property type="match status" value="1"/>
</dbReference>
<comment type="subunit">
    <text evidence="2">Homodimer.</text>
</comment>
<dbReference type="InterPro" id="IPR036894">
    <property type="entry name" value="YbaB-like_sf"/>
</dbReference>
<dbReference type="PANTHER" id="PTHR33449">
    <property type="entry name" value="NUCLEOID-ASSOCIATED PROTEIN YBAB"/>
    <property type="match status" value="1"/>
</dbReference>
<dbReference type="GO" id="GO:0003677">
    <property type="term" value="F:DNA binding"/>
    <property type="evidence" value="ECO:0007669"/>
    <property type="project" value="UniProtKB-UniRule"/>
</dbReference>
<comment type="similarity">
    <text evidence="2">Belongs to the YbaB/EbfC family.</text>
</comment>
<dbReference type="InterPro" id="IPR004401">
    <property type="entry name" value="YbaB/EbfC"/>
</dbReference>